<keyword evidence="2" id="KW-0964">Secreted</keyword>
<evidence type="ECO:0000259" key="4">
    <source>
        <dbReference type="Pfam" id="PF13946"/>
    </source>
</evidence>
<dbReference type="Pfam" id="PF13946">
    <property type="entry name" value="DUF4214"/>
    <property type="match status" value="1"/>
</dbReference>
<dbReference type="AlphaFoldDB" id="A0A2Z5A4D4"/>
<dbReference type="EMBL" id="CP022198">
    <property type="protein sequence ID" value="AXA64756.1"/>
    <property type="molecule type" value="Genomic_DNA"/>
</dbReference>
<dbReference type="SUPFAM" id="SSF51120">
    <property type="entry name" value="beta-Roll"/>
    <property type="match status" value="1"/>
</dbReference>
<dbReference type="GO" id="GO:0005509">
    <property type="term" value="F:calcium ion binding"/>
    <property type="evidence" value="ECO:0007669"/>
    <property type="project" value="InterPro"/>
</dbReference>
<evidence type="ECO:0000256" key="1">
    <source>
        <dbReference type="ARBA" id="ARBA00004613"/>
    </source>
</evidence>
<keyword evidence="3" id="KW-0106">Calcium</keyword>
<dbReference type="InterPro" id="IPR050557">
    <property type="entry name" value="RTX_toxin/Mannuronan_C5-epim"/>
</dbReference>
<dbReference type="InterPro" id="IPR018511">
    <property type="entry name" value="Hemolysin-typ_Ca-bd_CS"/>
</dbReference>
<dbReference type="InterPro" id="IPR025282">
    <property type="entry name" value="DUF4214"/>
</dbReference>
<proteinExistence type="predicted"/>
<evidence type="ECO:0000256" key="2">
    <source>
        <dbReference type="ARBA" id="ARBA00022525"/>
    </source>
</evidence>
<dbReference type="PANTHER" id="PTHR38340:SF1">
    <property type="entry name" value="S-LAYER PROTEIN"/>
    <property type="match status" value="1"/>
</dbReference>
<name>A0A2Z5A4D4_9PSED</name>
<organism evidence="5 6">
    <name type="scientific">Pseudomonas oryzihabitans</name>
    <dbReference type="NCBI Taxonomy" id="47885"/>
    <lineage>
        <taxon>Bacteria</taxon>
        <taxon>Pseudomonadati</taxon>
        <taxon>Pseudomonadota</taxon>
        <taxon>Gammaproteobacteria</taxon>
        <taxon>Pseudomonadales</taxon>
        <taxon>Pseudomonadaceae</taxon>
        <taxon>Pseudomonas</taxon>
    </lineage>
</organism>
<comment type="subcellular location">
    <subcellularLocation>
        <location evidence="1">Secreted</location>
    </subcellularLocation>
</comment>
<gene>
    <name evidence="5" type="ORF">CE139_02690</name>
</gene>
<dbReference type="Pfam" id="PF00353">
    <property type="entry name" value="HemolysinCabind"/>
    <property type="match status" value="1"/>
</dbReference>
<sequence length="370" mass="36989">MQYDAAITASALNTTLTSNAALSSSTVDAISTILKLDTATTLPVATSTGTNLSVNFDPVTGQVVTPEVVFFSDLGAAGSNVTVTIPSVVANSSAILFNTSANVTATIGNSAAVTPTAAVEGTAAARVVVSGSGNDTITITDNVNTHVDAGAGNDTITTAGGNDTVVLNGGNNNVNTGAGNDVIYAGNGIDTINGGSGYDVVNVSNLANYTVSVSNGSVVLNSTTSGQATLTNVQFVASVTGNDTLAIVSNQGEATSIRLYEAVLGRDADASGTQFWVGQAQAGVSTTSIANQFLNSVEYNAAHTTPLSDGAFIQSLYQGALGRAADTDGLVYWAQQLATGHTRADVAVGIVGSVEAQNHDTGVIVVTGQV</sequence>
<dbReference type="GO" id="GO:0005576">
    <property type="term" value="C:extracellular region"/>
    <property type="evidence" value="ECO:0007669"/>
    <property type="project" value="UniProtKB-SubCell"/>
</dbReference>
<evidence type="ECO:0000256" key="3">
    <source>
        <dbReference type="ARBA" id="ARBA00022837"/>
    </source>
</evidence>
<protein>
    <submittedName>
        <fullName evidence="5">Hemolysin</fullName>
    </submittedName>
</protein>
<dbReference type="InterPro" id="IPR001343">
    <property type="entry name" value="Hemolysn_Ca-bd"/>
</dbReference>
<accession>A0A2Z5A4D4</accession>
<evidence type="ECO:0000313" key="5">
    <source>
        <dbReference type="EMBL" id="AXA64756.1"/>
    </source>
</evidence>
<reference evidence="5 6" key="1">
    <citation type="submission" date="2017-06" db="EMBL/GenBank/DDBJ databases">
        <title>Evolution towards high GC content and high-temperature stress adaptation in endophytic Pseudomonas oryzihabitans impacted its plant-growth promoting traits.</title>
        <authorList>
            <person name="Nascimento F.X."/>
        </authorList>
    </citation>
    <scope>NUCLEOTIDE SEQUENCE [LARGE SCALE GENOMIC DNA]</scope>
    <source>
        <strain evidence="5 6">MS8</strain>
    </source>
</reference>
<feature type="domain" description="DUF4214" evidence="4">
    <location>
        <begin position="290"/>
        <end position="359"/>
    </location>
</feature>
<dbReference type="Proteomes" id="UP000250579">
    <property type="component" value="Chromosome"/>
</dbReference>
<evidence type="ECO:0000313" key="6">
    <source>
        <dbReference type="Proteomes" id="UP000250579"/>
    </source>
</evidence>
<dbReference type="InterPro" id="IPR011049">
    <property type="entry name" value="Serralysin-like_metalloprot_C"/>
</dbReference>
<dbReference type="PROSITE" id="PS00330">
    <property type="entry name" value="HEMOLYSIN_CALCIUM"/>
    <property type="match status" value="1"/>
</dbReference>
<dbReference type="PANTHER" id="PTHR38340">
    <property type="entry name" value="S-LAYER PROTEIN"/>
    <property type="match status" value="1"/>
</dbReference>
<dbReference type="PRINTS" id="PR00313">
    <property type="entry name" value="CABNDNGRPT"/>
</dbReference>
<dbReference type="Gene3D" id="2.160.20.160">
    <property type="match status" value="1"/>
</dbReference>
<dbReference type="RefSeq" id="WP_208693451.1">
    <property type="nucleotide sequence ID" value="NZ_CP022198.1"/>
</dbReference>